<keyword evidence="3" id="KW-1185">Reference proteome</keyword>
<evidence type="ECO:0000313" key="2">
    <source>
        <dbReference type="EMBL" id="APE36918.1"/>
    </source>
</evidence>
<name>A0A1J0VY07_9NOCA</name>
<dbReference type="RefSeq" id="WP_071930103.1">
    <property type="nucleotide sequence ID" value="NZ_CP018082.1"/>
</dbReference>
<reference evidence="2" key="1">
    <citation type="submission" date="2016-11" db="EMBL/GenBank/DDBJ databases">
        <authorList>
            <person name="Jaros S."/>
            <person name="Januszkiewicz K."/>
            <person name="Wedrychowicz H."/>
        </authorList>
    </citation>
    <scope>NUCLEOTIDE SEQUENCE [LARGE SCALE GENOMIC DNA]</scope>
    <source>
        <strain evidence="2">Y48</strain>
    </source>
</reference>
<feature type="region of interest" description="Disordered" evidence="1">
    <location>
        <begin position="264"/>
        <end position="286"/>
    </location>
</feature>
<evidence type="ECO:0000313" key="3">
    <source>
        <dbReference type="Proteomes" id="UP000183810"/>
    </source>
</evidence>
<organism evidence="2 3">
    <name type="scientific">Nocardia mangyaensis</name>
    <dbReference type="NCBI Taxonomy" id="2213200"/>
    <lineage>
        <taxon>Bacteria</taxon>
        <taxon>Bacillati</taxon>
        <taxon>Actinomycetota</taxon>
        <taxon>Actinomycetes</taxon>
        <taxon>Mycobacteriales</taxon>
        <taxon>Nocardiaceae</taxon>
        <taxon>Nocardia</taxon>
    </lineage>
</organism>
<feature type="region of interest" description="Disordered" evidence="1">
    <location>
        <begin position="84"/>
        <end position="186"/>
    </location>
</feature>
<protein>
    <submittedName>
        <fullName evidence="2">Uncharacterized protein</fullName>
    </submittedName>
</protein>
<dbReference type="Pfam" id="PF10824">
    <property type="entry name" value="T7SS_ESX_EspC"/>
    <property type="match status" value="1"/>
</dbReference>
<dbReference type="GO" id="GO:0009306">
    <property type="term" value="P:protein secretion"/>
    <property type="evidence" value="ECO:0007669"/>
    <property type="project" value="InterPro"/>
</dbReference>
<dbReference type="InterPro" id="IPR022536">
    <property type="entry name" value="EspC"/>
</dbReference>
<dbReference type="KEGG" id="nsl:BOX37_26630"/>
<dbReference type="AlphaFoldDB" id="A0A1J0VY07"/>
<sequence length="630" mass="65807">MANRLHLDPDNLRALADRHDLAAARIREAGRIPEGWLGRFRSQYGTIAEPVRAALIDYFDRRHRRSEQQAAKHERTRDILRAAAQNFESRDRESGQDIGSRGRGFDGVPASGGPVPGSLPPTAVNPVIVNPATAASNTAPMPVHGRPAASSDIREDVGPAPVPAVGPVAASTPNRSDVRTPGLSVRPSVFGDIARTQEGAARVGDSARAPAPPSAGGPAGIASAVPSAVAAPGPVAVPDQGAGPTPVSGLPAAPLGPAVQPVGGVAASPLGTSATGGARQRPRAANADIDSGDLKAARTLLSAVLHAAGATAPTVEWSVAALRSPVGMALFLTTNEGRGWLPPGLYLPRNVSMPWRRDDAVGVRDSDRATWEHHPDPARILVEFARIWGPTANARLTALASSIRIDPALREDISGAASAERVEPEGVLDLRWPGPHTIDRLGFAGSADALAEAAGVPRASRAAKGIQLGVDAHHRVRRAGATPVAAVPVEQLRERILALLEAAEPVPEQWWAELRHADSVLGEAIRSHWSGDRDAVRALVFQRRCTELVLLLDGEPGYRRLRDQLYAYEQIVKHPAFADSPVVSAGPMGGVVPPPVAVPERSAGSDGARVRGAIVVPVGQPRVGSDARPG</sequence>
<gene>
    <name evidence="2" type="ORF">BOX37_26630</name>
</gene>
<evidence type="ECO:0000256" key="1">
    <source>
        <dbReference type="SAM" id="MobiDB-lite"/>
    </source>
</evidence>
<accession>A0A1J0VY07</accession>
<dbReference type="OrthoDB" id="4773081at2"/>
<feature type="region of interest" description="Disordered" evidence="1">
    <location>
        <begin position="198"/>
        <end position="220"/>
    </location>
</feature>
<dbReference type="Proteomes" id="UP000183810">
    <property type="component" value="Chromosome"/>
</dbReference>
<dbReference type="EMBL" id="CP018082">
    <property type="protein sequence ID" value="APE36918.1"/>
    <property type="molecule type" value="Genomic_DNA"/>
</dbReference>
<proteinExistence type="predicted"/>